<protein>
    <recommendedName>
        <fullName evidence="4">Methyltransferase type 11 domain-containing protein</fullName>
    </recommendedName>
</protein>
<dbReference type="RefSeq" id="WP_284341118.1">
    <property type="nucleotide sequence ID" value="NZ_BSNS01000012.1"/>
</dbReference>
<organism evidence="5 6">
    <name type="scientific">Devosia nitrariae</name>
    <dbReference type="NCBI Taxonomy" id="2071872"/>
    <lineage>
        <taxon>Bacteria</taxon>
        <taxon>Pseudomonadati</taxon>
        <taxon>Pseudomonadota</taxon>
        <taxon>Alphaproteobacteria</taxon>
        <taxon>Hyphomicrobiales</taxon>
        <taxon>Devosiaceae</taxon>
        <taxon>Devosia</taxon>
    </lineage>
</organism>
<evidence type="ECO:0000259" key="4">
    <source>
        <dbReference type="Pfam" id="PF08241"/>
    </source>
</evidence>
<keyword evidence="6" id="KW-1185">Reference proteome</keyword>
<comment type="caution">
    <text evidence="5">The sequence shown here is derived from an EMBL/GenBank/DDBJ whole genome shotgun (WGS) entry which is preliminary data.</text>
</comment>
<keyword evidence="3" id="KW-0949">S-adenosyl-L-methionine</keyword>
<dbReference type="PANTHER" id="PTHR43464">
    <property type="entry name" value="METHYLTRANSFERASE"/>
    <property type="match status" value="1"/>
</dbReference>
<dbReference type="SUPFAM" id="SSF53335">
    <property type="entry name" value="S-adenosyl-L-methionine-dependent methyltransferases"/>
    <property type="match status" value="1"/>
</dbReference>
<proteinExistence type="predicted"/>
<dbReference type="InterPro" id="IPR013216">
    <property type="entry name" value="Methyltransf_11"/>
</dbReference>
<dbReference type="InterPro" id="IPR029063">
    <property type="entry name" value="SAM-dependent_MTases_sf"/>
</dbReference>
<dbReference type="Proteomes" id="UP001156691">
    <property type="component" value="Unassembled WGS sequence"/>
</dbReference>
<evidence type="ECO:0000256" key="1">
    <source>
        <dbReference type="ARBA" id="ARBA00022603"/>
    </source>
</evidence>
<accession>A0ABQ5W6K3</accession>
<keyword evidence="1" id="KW-0489">Methyltransferase</keyword>
<dbReference type="Gene3D" id="3.40.50.150">
    <property type="entry name" value="Vaccinia Virus protein VP39"/>
    <property type="match status" value="1"/>
</dbReference>
<keyword evidence="2" id="KW-0808">Transferase</keyword>
<feature type="domain" description="Methyltransferase type 11" evidence="4">
    <location>
        <begin position="41"/>
        <end position="122"/>
    </location>
</feature>
<sequence length="211" mass="23601">MLTASSKSLLNTLHYKAVFSRRVEVLSELIAKAIPQGGRVLDLGCGDGRIAARLMERRPDLAVEGVDVLVRPVTHIPVTRYDGQTLPFADGSFDYVVIVDVLHHTDDAAVVLAEAARVGRRGIVVKDHLREGWLAGPTLRLMDWVGNRGHDVRLPYNYLDRAQWARALERCDLAVSTWRDRLALYPPPFDWVFGRRLHFVGLFEPAKPASG</sequence>
<dbReference type="Pfam" id="PF08241">
    <property type="entry name" value="Methyltransf_11"/>
    <property type="match status" value="1"/>
</dbReference>
<evidence type="ECO:0000256" key="2">
    <source>
        <dbReference type="ARBA" id="ARBA00022679"/>
    </source>
</evidence>
<name>A0ABQ5W6K3_9HYPH</name>
<dbReference type="CDD" id="cd02440">
    <property type="entry name" value="AdoMet_MTases"/>
    <property type="match status" value="1"/>
</dbReference>
<dbReference type="PANTHER" id="PTHR43464:SF19">
    <property type="entry name" value="UBIQUINONE BIOSYNTHESIS O-METHYLTRANSFERASE, MITOCHONDRIAL"/>
    <property type="match status" value="1"/>
</dbReference>
<evidence type="ECO:0000256" key="3">
    <source>
        <dbReference type="ARBA" id="ARBA00022691"/>
    </source>
</evidence>
<reference evidence="6" key="1">
    <citation type="journal article" date="2019" name="Int. J. Syst. Evol. Microbiol.">
        <title>The Global Catalogue of Microorganisms (GCM) 10K type strain sequencing project: providing services to taxonomists for standard genome sequencing and annotation.</title>
        <authorList>
            <consortium name="The Broad Institute Genomics Platform"/>
            <consortium name="The Broad Institute Genome Sequencing Center for Infectious Disease"/>
            <person name="Wu L."/>
            <person name="Ma J."/>
        </authorList>
    </citation>
    <scope>NUCLEOTIDE SEQUENCE [LARGE SCALE GENOMIC DNA]</scope>
    <source>
        <strain evidence="6">NBRC 112416</strain>
    </source>
</reference>
<evidence type="ECO:0000313" key="6">
    <source>
        <dbReference type="Proteomes" id="UP001156691"/>
    </source>
</evidence>
<dbReference type="EMBL" id="BSNS01000012">
    <property type="protein sequence ID" value="GLQ55700.1"/>
    <property type="molecule type" value="Genomic_DNA"/>
</dbReference>
<evidence type="ECO:0000313" key="5">
    <source>
        <dbReference type="EMBL" id="GLQ55700.1"/>
    </source>
</evidence>
<gene>
    <name evidence="5" type="ORF">GCM10010862_29590</name>
</gene>